<evidence type="ECO:0000313" key="2">
    <source>
        <dbReference type="EMBL" id="PRX15805.1"/>
    </source>
</evidence>
<evidence type="ECO:0000256" key="1">
    <source>
        <dbReference type="SAM" id="MobiDB-lite"/>
    </source>
</evidence>
<dbReference type="RefSeq" id="WP_239166106.1">
    <property type="nucleotide sequence ID" value="NZ_BOMO01000022.1"/>
</dbReference>
<dbReference type="EMBL" id="PVMZ01000022">
    <property type="protein sequence ID" value="PRX15805.1"/>
    <property type="molecule type" value="Genomic_DNA"/>
</dbReference>
<feature type="region of interest" description="Disordered" evidence="1">
    <location>
        <begin position="1"/>
        <end position="48"/>
    </location>
</feature>
<dbReference type="InterPro" id="IPR007995">
    <property type="entry name" value="DUF742"/>
</dbReference>
<dbReference type="PANTHER" id="PTHR36221:SF1">
    <property type="entry name" value="DUF742 DOMAIN-CONTAINING PROTEIN"/>
    <property type="match status" value="1"/>
</dbReference>
<dbReference type="Pfam" id="PF05331">
    <property type="entry name" value="DUF742"/>
    <property type="match status" value="1"/>
</dbReference>
<keyword evidence="3" id="KW-1185">Reference proteome</keyword>
<reference evidence="2 3" key="1">
    <citation type="submission" date="2018-03" db="EMBL/GenBank/DDBJ databases">
        <title>Genomic Encyclopedia of Archaeal and Bacterial Type Strains, Phase II (KMG-II): from individual species to whole genera.</title>
        <authorList>
            <person name="Goeker M."/>
        </authorList>
    </citation>
    <scope>NUCLEOTIDE SEQUENCE [LARGE SCALE GENOMIC DNA]</scope>
    <source>
        <strain evidence="2 3">DSM 43146</strain>
    </source>
</reference>
<organism evidence="2 3">
    <name type="scientific">Actinoplanes italicus</name>
    <dbReference type="NCBI Taxonomy" id="113567"/>
    <lineage>
        <taxon>Bacteria</taxon>
        <taxon>Bacillati</taxon>
        <taxon>Actinomycetota</taxon>
        <taxon>Actinomycetes</taxon>
        <taxon>Micromonosporales</taxon>
        <taxon>Micromonosporaceae</taxon>
        <taxon>Actinoplanes</taxon>
    </lineage>
</organism>
<dbReference type="Proteomes" id="UP000239415">
    <property type="component" value="Unassembled WGS sequence"/>
</dbReference>
<dbReference type="PANTHER" id="PTHR36221">
    <property type="entry name" value="DUF742 DOMAIN-CONTAINING PROTEIN"/>
    <property type="match status" value="1"/>
</dbReference>
<proteinExistence type="predicted"/>
<comment type="caution">
    <text evidence="2">The sequence shown here is derived from an EMBL/GenBank/DDBJ whole genome shotgun (WGS) entry which is preliminary data.</text>
</comment>
<gene>
    <name evidence="2" type="ORF">CLV67_12244</name>
</gene>
<dbReference type="AlphaFoldDB" id="A0A2T0JZ86"/>
<evidence type="ECO:0000313" key="3">
    <source>
        <dbReference type="Proteomes" id="UP000239415"/>
    </source>
</evidence>
<accession>A0A2T0JZ86</accession>
<name>A0A2T0JZ86_9ACTN</name>
<sequence length="156" mass="16536">MNDDPRATPGPEAIGRIPPYLRANPPGVAPGGSPSRPPTGHSSAPRPFVLTGGRVNAVDREIDVETQVTLRPYDPRAGRTPLGSLGPEMQAMVELCVEPISVAEISARLRLHLGVTKILVADLRAAGYLDVHIADTLSPLSSDTILRVMHGLRAIS</sequence>
<protein>
    <submittedName>
        <fullName evidence="2">Uncharacterized protein DUF742</fullName>
    </submittedName>
</protein>